<dbReference type="GO" id="GO:0005829">
    <property type="term" value="C:cytosol"/>
    <property type="evidence" value="ECO:0007669"/>
    <property type="project" value="TreeGrafter"/>
</dbReference>
<dbReference type="EMBL" id="KJ531202">
    <property type="protein sequence ID" value="AIE77296.1"/>
    <property type="molecule type" value="Genomic_DNA"/>
</dbReference>
<sequence>MNALQNIAPADAAPAKGPYSPGIRAGNLLFVSGQIAVATDGSSLAQADLATQTRQCLANLRAVLEAGGATLQQVAKVTVYMAEPDGWPVFNPIYAEFFGAHKPARAIVPVAAFPGGFKVEVDAIAVLGD</sequence>
<dbReference type="PANTHER" id="PTHR11803">
    <property type="entry name" value="2-IMINOBUTANOATE/2-IMINOPROPANOATE DEAMINASE RIDA"/>
    <property type="match status" value="1"/>
</dbReference>
<dbReference type="NCBIfam" id="TIGR00004">
    <property type="entry name" value="Rid family detoxifying hydrolase"/>
    <property type="match status" value="1"/>
</dbReference>
<dbReference type="InterPro" id="IPR006056">
    <property type="entry name" value="RidA"/>
</dbReference>
<dbReference type="GO" id="GO:0019239">
    <property type="term" value="F:deaminase activity"/>
    <property type="evidence" value="ECO:0007669"/>
    <property type="project" value="TreeGrafter"/>
</dbReference>
<accession>A0A075FBY4</accession>
<name>A0A075FBY4_9BACT</name>
<reference evidence="2" key="1">
    <citation type="journal article" date="2014" name="PLoS ONE">
        <title>Screening of metagenomic and genomic libraries reveals three classes of bacterial enzymes that overcome the toxicity of acrylate.</title>
        <authorList>
            <person name="Curson A.R."/>
            <person name="Burns O.J."/>
            <person name="Voget S."/>
            <person name="Daniel R."/>
            <person name="Todd J.D."/>
            <person name="McInnis K."/>
            <person name="Wexler M."/>
            <person name="Johnston A.W."/>
        </authorList>
    </citation>
    <scope>NUCLEOTIDE SEQUENCE</scope>
</reference>
<dbReference type="PANTHER" id="PTHR11803:SF58">
    <property type="entry name" value="PROTEIN HMF1-RELATED"/>
    <property type="match status" value="1"/>
</dbReference>
<evidence type="ECO:0000256" key="1">
    <source>
        <dbReference type="ARBA" id="ARBA00010552"/>
    </source>
</evidence>
<dbReference type="Pfam" id="PF01042">
    <property type="entry name" value="Ribonuc_L-PSP"/>
    <property type="match status" value="1"/>
</dbReference>
<protein>
    <submittedName>
        <fullName evidence="2">Enamine/imine deaminase</fullName>
        <ecNumber evidence="2">3.5.4.-</ecNumber>
    </submittedName>
</protein>
<gene>
    <name evidence="2" type="primary">yigF</name>
    <name evidence="2" type="ORF">pBIO2155_03</name>
</gene>
<dbReference type="InterPro" id="IPR006175">
    <property type="entry name" value="YjgF/YER057c/UK114"/>
</dbReference>
<dbReference type="EC" id="3.5.4.-" evidence="2"/>
<dbReference type="InterPro" id="IPR035959">
    <property type="entry name" value="RutC-like_sf"/>
</dbReference>
<proteinExistence type="inferred from homology"/>
<dbReference type="AlphaFoldDB" id="A0A075FBY4"/>
<organism evidence="2">
    <name type="scientific">uncultured bacterium pBIO2155</name>
    <dbReference type="NCBI Taxonomy" id="1478046"/>
    <lineage>
        <taxon>Bacteria</taxon>
        <taxon>environmental samples</taxon>
    </lineage>
</organism>
<dbReference type="Gene3D" id="3.30.1330.40">
    <property type="entry name" value="RutC-like"/>
    <property type="match status" value="1"/>
</dbReference>
<dbReference type="CDD" id="cd00448">
    <property type="entry name" value="YjgF_YER057c_UK114_family"/>
    <property type="match status" value="1"/>
</dbReference>
<evidence type="ECO:0000313" key="2">
    <source>
        <dbReference type="EMBL" id="AIE77296.1"/>
    </source>
</evidence>
<dbReference type="FunFam" id="3.30.1330.40:FF:000001">
    <property type="entry name" value="L-PSP family endoribonuclease"/>
    <property type="match status" value="1"/>
</dbReference>
<dbReference type="SUPFAM" id="SSF55298">
    <property type="entry name" value="YjgF-like"/>
    <property type="match status" value="1"/>
</dbReference>
<reference evidence="2" key="2">
    <citation type="submission" date="2014-03" db="EMBL/GenBank/DDBJ databases">
        <authorList>
            <person name="Curson A.R.J."/>
            <person name="Burns O.J."/>
            <person name="Voget S."/>
            <person name="Daniel R."/>
            <person name="Todd J.D."/>
            <person name="McInnis K."/>
            <person name="Wexler M."/>
            <person name="Johnston A.W.B."/>
        </authorList>
    </citation>
    <scope>NUCLEOTIDE SEQUENCE</scope>
</reference>
<comment type="similarity">
    <text evidence="1">Belongs to the RutC family.</text>
</comment>
<keyword evidence="2" id="KW-0378">Hydrolase</keyword>